<keyword evidence="4" id="KW-1185">Reference proteome</keyword>
<evidence type="ECO:0000313" key="2">
    <source>
        <dbReference type="EMBL" id="CAI4016962.1"/>
    </source>
</evidence>
<protein>
    <submittedName>
        <fullName evidence="3">Charged multivesicular body protein 5</fullName>
    </submittedName>
</protein>
<proteinExistence type="predicted"/>
<dbReference type="AlphaFoldDB" id="A0A9P1GM24"/>
<feature type="region of interest" description="Disordered" evidence="1">
    <location>
        <begin position="1"/>
        <end position="25"/>
    </location>
</feature>
<accession>A0A9P1GM24</accession>
<dbReference type="OrthoDB" id="10604676at2759"/>
<evidence type="ECO:0000313" key="3">
    <source>
        <dbReference type="EMBL" id="CAL4804274.1"/>
    </source>
</evidence>
<feature type="region of interest" description="Disordered" evidence="1">
    <location>
        <begin position="102"/>
        <end position="128"/>
    </location>
</feature>
<reference evidence="3 4" key="2">
    <citation type="submission" date="2024-05" db="EMBL/GenBank/DDBJ databases">
        <authorList>
            <person name="Chen Y."/>
            <person name="Shah S."/>
            <person name="Dougan E. K."/>
            <person name="Thang M."/>
            <person name="Chan C."/>
        </authorList>
    </citation>
    <scope>NUCLEOTIDE SEQUENCE [LARGE SCALE GENOMIC DNA]</scope>
</reference>
<gene>
    <name evidence="2" type="ORF">C1SCF055_LOCUS41643</name>
</gene>
<feature type="compositionally biased region" description="Low complexity" evidence="1">
    <location>
        <begin position="1"/>
        <end position="14"/>
    </location>
</feature>
<evidence type="ECO:0000256" key="1">
    <source>
        <dbReference type="SAM" id="MobiDB-lite"/>
    </source>
</evidence>
<evidence type="ECO:0000313" key="4">
    <source>
        <dbReference type="Proteomes" id="UP001152797"/>
    </source>
</evidence>
<comment type="caution">
    <text evidence="2">The sequence shown here is derived from an EMBL/GenBank/DDBJ whole genome shotgun (WGS) entry which is preliminary data.</text>
</comment>
<dbReference type="EMBL" id="CAMXCT030006612">
    <property type="protein sequence ID" value="CAL4804274.1"/>
    <property type="molecule type" value="Genomic_DNA"/>
</dbReference>
<name>A0A9P1GM24_9DINO</name>
<reference evidence="2" key="1">
    <citation type="submission" date="2022-10" db="EMBL/GenBank/DDBJ databases">
        <authorList>
            <person name="Chen Y."/>
            <person name="Dougan E. K."/>
            <person name="Chan C."/>
            <person name="Rhodes N."/>
            <person name="Thang M."/>
        </authorList>
    </citation>
    <scope>NUCLEOTIDE SEQUENCE</scope>
</reference>
<dbReference type="EMBL" id="CAMXCT010006612">
    <property type="protein sequence ID" value="CAI4016962.1"/>
    <property type="molecule type" value="Genomic_DNA"/>
</dbReference>
<dbReference type="EMBL" id="CAMXCT020006612">
    <property type="protein sequence ID" value="CAL1170337.1"/>
    <property type="molecule type" value="Genomic_DNA"/>
</dbReference>
<dbReference type="Proteomes" id="UP001152797">
    <property type="component" value="Unassembled WGS sequence"/>
</dbReference>
<organism evidence="2">
    <name type="scientific">Cladocopium goreaui</name>
    <dbReference type="NCBI Taxonomy" id="2562237"/>
    <lineage>
        <taxon>Eukaryota</taxon>
        <taxon>Sar</taxon>
        <taxon>Alveolata</taxon>
        <taxon>Dinophyceae</taxon>
        <taxon>Suessiales</taxon>
        <taxon>Symbiodiniaceae</taxon>
        <taxon>Cladocopium</taxon>
    </lineage>
</organism>
<sequence length="128" mass="13428">MADVANEAPSEAPEMPSPSAPEAELPKDILDLVRDVAQAAPSVSIAPAEAAPAAPEAAPLPVVEEVKVEEKTTPDWLPMLKSQPSTKRGFYEKQTDRLKAALGPAPKTPAVQSAHDLDVRGKMRQGGG</sequence>